<dbReference type="EMBL" id="CACVKT020008060">
    <property type="protein sequence ID" value="CAC5412563.1"/>
    <property type="molecule type" value="Genomic_DNA"/>
</dbReference>
<dbReference type="AlphaFoldDB" id="A0A6J8DXS7"/>
<proteinExistence type="predicted"/>
<dbReference type="Proteomes" id="UP000507470">
    <property type="component" value="Unassembled WGS sequence"/>
</dbReference>
<organism evidence="1 2">
    <name type="scientific">Mytilus coruscus</name>
    <name type="common">Sea mussel</name>
    <dbReference type="NCBI Taxonomy" id="42192"/>
    <lineage>
        <taxon>Eukaryota</taxon>
        <taxon>Metazoa</taxon>
        <taxon>Spiralia</taxon>
        <taxon>Lophotrochozoa</taxon>
        <taxon>Mollusca</taxon>
        <taxon>Bivalvia</taxon>
        <taxon>Autobranchia</taxon>
        <taxon>Pteriomorphia</taxon>
        <taxon>Mytilida</taxon>
        <taxon>Mytiloidea</taxon>
        <taxon>Mytilidae</taxon>
        <taxon>Mytilinae</taxon>
        <taxon>Mytilus</taxon>
    </lineage>
</organism>
<dbReference type="SUPFAM" id="SSF101908">
    <property type="entry name" value="Putative isomerase YbhE"/>
    <property type="match status" value="1"/>
</dbReference>
<gene>
    <name evidence="1" type="ORF">MCOR_45562</name>
</gene>
<evidence type="ECO:0008006" key="3">
    <source>
        <dbReference type="Google" id="ProtNLM"/>
    </source>
</evidence>
<keyword evidence="2" id="KW-1185">Reference proteome</keyword>
<accession>A0A6J8DXS7</accession>
<evidence type="ECO:0000313" key="1">
    <source>
        <dbReference type="EMBL" id="CAC5412563.1"/>
    </source>
</evidence>
<evidence type="ECO:0000313" key="2">
    <source>
        <dbReference type="Proteomes" id="UP000507470"/>
    </source>
</evidence>
<sequence>MTTDLSISFYHYLCQKLGTEDMVKIRRLSFAICDYVSLFNRRLVVPFFGRPINSISSGSKAEGLDMKSSDIDIMLVIEMVNVVEDPLDRFGFFSFLISQEYTKPGFVRLKLHHSVIQMENNWCKERDGFVFLSSEQFKMIPFSGIKKMSNVILHGPCITTATESHDLAFCLRSKSWIAQAQEWVFRNRSWPSYFFTTDFKSWTIFTGFDYELFKSPLRILKDSSFSSALPNTLVDLFSMFSRHKLVSHRYLYTLYWCAICEHIGHKCIGIHERSNKDQYKRYKTYLPYLVMGLQKDAHTGWLCFASYFFSMDSYKTCLNLIEYILHKYGFEESSYIESHIFHINSLVLEAVKYGVMNAHNICRRHNVDLVGFCVTTEAWQLNLKLEILDNICILTTQLVYTFFLRFMCYFHLGDNRGIRCALHDLHRLRISYSEFAVDYCLGVAYYALKEYSTALSFLVPFSEVLKSKMSNYRCKIPSLTDLINKLDRIVSEEFPFKHDSKRYCRNTRENQVAVTLQESKFSSKPEFVAILDSEQLKLISQNEIKCTPFGIVWYENVLAVGSWNTIQFYDLDFSFVRSIELPDDKIAVKFIKRGPDGTLSYSTSTANCISSNGINIFRFSVENGIPRGISDKIHFIGTLLTGDQGLGRIGSLRFNKDYTKLYVASDHGSSQSDLDFLED</sequence>
<protein>
    <recommendedName>
        <fullName evidence="3">Mab-21-like nucleotidyltransferase domain-containing protein</fullName>
    </recommendedName>
</protein>
<reference evidence="1 2" key="1">
    <citation type="submission" date="2020-06" db="EMBL/GenBank/DDBJ databases">
        <authorList>
            <person name="Li R."/>
            <person name="Bekaert M."/>
        </authorList>
    </citation>
    <scope>NUCLEOTIDE SEQUENCE [LARGE SCALE GENOMIC DNA]</scope>
    <source>
        <strain evidence="2">wild</strain>
    </source>
</reference>
<name>A0A6J8DXS7_MYTCO</name>